<reference evidence="1" key="1">
    <citation type="submission" date="2021-02" db="EMBL/GenBank/DDBJ databases">
        <authorList>
            <person name="Nowell W R."/>
        </authorList>
    </citation>
    <scope>NUCLEOTIDE SEQUENCE</scope>
</reference>
<name>A0A815V9E5_9BILA</name>
<dbReference type="Proteomes" id="UP000663882">
    <property type="component" value="Unassembled WGS sequence"/>
</dbReference>
<gene>
    <name evidence="1" type="ORF">RFH988_LOCUS39414</name>
</gene>
<organism evidence="1 2">
    <name type="scientific">Rotaria sordida</name>
    <dbReference type="NCBI Taxonomy" id="392033"/>
    <lineage>
        <taxon>Eukaryota</taxon>
        <taxon>Metazoa</taxon>
        <taxon>Spiralia</taxon>
        <taxon>Gnathifera</taxon>
        <taxon>Rotifera</taxon>
        <taxon>Eurotatoria</taxon>
        <taxon>Bdelloidea</taxon>
        <taxon>Philodinida</taxon>
        <taxon>Philodinidae</taxon>
        <taxon>Rotaria</taxon>
    </lineage>
</organism>
<evidence type="ECO:0000313" key="2">
    <source>
        <dbReference type="Proteomes" id="UP000663882"/>
    </source>
</evidence>
<protein>
    <submittedName>
        <fullName evidence="1">Uncharacterized protein</fullName>
    </submittedName>
</protein>
<proteinExistence type="predicted"/>
<dbReference type="AlphaFoldDB" id="A0A815V9E5"/>
<accession>A0A815V9E5</accession>
<comment type="caution">
    <text evidence="1">The sequence shown here is derived from an EMBL/GenBank/DDBJ whole genome shotgun (WGS) entry which is preliminary data.</text>
</comment>
<sequence length="45" mass="5199">PASTFMAFGHLFKNLHGRNSQSLWTMFSLIYYVLKKKASGKNYTN</sequence>
<dbReference type="EMBL" id="CAJNOO010018387">
    <property type="protein sequence ID" value="CAF1527149.1"/>
    <property type="molecule type" value="Genomic_DNA"/>
</dbReference>
<dbReference type="OrthoDB" id="9990906at2759"/>
<feature type="non-terminal residue" evidence="1">
    <location>
        <position position="1"/>
    </location>
</feature>
<evidence type="ECO:0000313" key="1">
    <source>
        <dbReference type="EMBL" id="CAF1527149.1"/>
    </source>
</evidence>